<sequence>MLDLERKGMAPIQWNPTQKLKVIYGISSGMSYLHLHNIVHMDLSGDNILLDESLNPKISGFGIANYSDHDYGNQIVGTFRYVFQILLKVRNLHQKEMLMHFQCFFMKFYPAKFTLKI</sequence>
<comment type="caution">
    <text evidence="2">The sequence shown here is derived from an EMBL/GenBank/DDBJ whole genome shotgun (WGS) entry which is preliminary data.</text>
</comment>
<dbReference type="SUPFAM" id="SSF56112">
    <property type="entry name" value="Protein kinase-like (PK-like)"/>
    <property type="match status" value="1"/>
</dbReference>
<dbReference type="PROSITE" id="PS50011">
    <property type="entry name" value="PROTEIN_KINASE_DOM"/>
    <property type="match status" value="1"/>
</dbReference>
<organism evidence="2 3">
    <name type="scientific">Tritrichomonas musculus</name>
    <dbReference type="NCBI Taxonomy" id="1915356"/>
    <lineage>
        <taxon>Eukaryota</taxon>
        <taxon>Metamonada</taxon>
        <taxon>Parabasalia</taxon>
        <taxon>Tritrichomonadida</taxon>
        <taxon>Tritrichomonadidae</taxon>
        <taxon>Tritrichomonas</taxon>
    </lineage>
</organism>
<protein>
    <recommendedName>
        <fullName evidence="1">Protein kinase domain-containing protein</fullName>
    </recommendedName>
</protein>
<dbReference type="PANTHER" id="PTHR27006:SF606">
    <property type="entry name" value="INTERLEUKIN-1 RECEPTOR-ASSOCIATED KINASE 4"/>
    <property type="match status" value="1"/>
</dbReference>
<accession>A0ABR2GPM4</accession>
<dbReference type="InterPro" id="IPR008266">
    <property type="entry name" value="Tyr_kinase_AS"/>
</dbReference>
<proteinExistence type="predicted"/>
<dbReference type="Gene3D" id="1.10.510.10">
    <property type="entry name" value="Transferase(Phosphotransferase) domain 1"/>
    <property type="match status" value="1"/>
</dbReference>
<evidence type="ECO:0000313" key="2">
    <source>
        <dbReference type="EMBL" id="KAK8835621.1"/>
    </source>
</evidence>
<dbReference type="Pfam" id="PF00069">
    <property type="entry name" value="Pkinase"/>
    <property type="match status" value="1"/>
</dbReference>
<gene>
    <name evidence="2" type="ORF">M9Y10_042334</name>
</gene>
<dbReference type="PANTHER" id="PTHR27006">
    <property type="entry name" value="PROMASTIGOTE SURFACE ANTIGEN PROTEIN PSA"/>
    <property type="match status" value="1"/>
</dbReference>
<name>A0ABR2GPM4_9EUKA</name>
<keyword evidence="3" id="KW-1185">Reference proteome</keyword>
<dbReference type="EMBL" id="JAPFFF010000078">
    <property type="protein sequence ID" value="KAK8835621.1"/>
    <property type="molecule type" value="Genomic_DNA"/>
</dbReference>
<evidence type="ECO:0000313" key="3">
    <source>
        <dbReference type="Proteomes" id="UP001470230"/>
    </source>
</evidence>
<feature type="domain" description="Protein kinase" evidence="1">
    <location>
        <begin position="1"/>
        <end position="117"/>
    </location>
</feature>
<evidence type="ECO:0000259" key="1">
    <source>
        <dbReference type="PROSITE" id="PS50011"/>
    </source>
</evidence>
<dbReference type="InterPro" id="IPR000719">
    <property type="entry name" value="Prot_kinase_dom"/>
</dbReference>
<dbReference type="PROSITE" id="PS00109">
    <property type="entry name" value="PROTEIN_KINASE_TYR"/>
    <property type="match status" value="1"/>
</dbReference>
<reference evidence="2 3" key="1">
    <citation type="submission" date="2024-04" db="EMBL/GenBank/DDBJ databases">
        <title>Tritrichomonas musculus Genome.</title>
        <authorList>
            <person name="Alves-Ferreira E."/>
            <person name="Grigg M."/>
            <person name="Lorenzi H."/>
            <person name="Galac M."/>
        </authorList>
    </citation>
    <scope>NUCLEOTIDE SEQUENCE [LARGE SCALE GENOMIC DNA]</scope>
    <source>
        <strain evidence="2 3">EAF2021</strain>
    </source>
</reference>
<dbReference type="InterPro" id="IPR011009">
    <property type="entry name" value="Kinase-like_dom_sf"/>
</dbReference>
<dbReference type="Proteomes" id="UP001470230">
    <property type="component" value="Unassembled WGS sequence"/>
</dbReference>